<feature type="signal peptide" evidence="1">
    <location>
        <begin position="1"/>
        <end position="16"/>
    </location>
</feature>
<organism evidence="2 3">
    <name type="scientific">Deinococcus sonorensis</name>
    <dbReference type="NCBI Taxonomy" id="309891"/>
    <lineage>
        <taxon>Bacteria</taxon>
        <taxon>Thermotogati</taxon>
        <taxon>Deinococcota</taxon>
        <taxon>Deinococci</taxon>
        <taxon>Deinococcales</taxon>
        <taxon>Deinococcaceae</taxon>
        <taxon>Deinococcus</taxon>
    </lineage>
</organism>
<dbReference type="Gene3D" id="2.60.40.10">
    <property type="entry name" value="Immunoglobulins"/>
    <property type="match status" value="1"/>
</dbReference>
<dbReference type="RefSeq" id="WP_380129952.1">
    <property type="nucleotide sequence ID" value="NZ_JBHSEG010000008.1"/>
</dbReference>
<proteinExistence type="predicted"/>
<dbReference type="PROSITE" id="PS51257">
    <property type="entry name" value="PROKAR_LIPOPROTEIN"/>
    <property type="match status" value="1"/>
</dbReference>
<comment type="caution">
    <text evidence="2">The sequence shown here is derived from an EMBL/GenBank/DDBJ whole genome shotgun (WGS) entry which is preliminary data.</text>
</comment>
<dbReference type="InterPro" id="IPR013783">
    <property type="entry name" value="Ig-like_fold"/>
</dbReference>
<keyword evidence="3" id="KW-1185">Reference proteome</keyword>
<protein>
    <submittedName>
        <fullName evidence="2">Ig-like domain-containing protein</fullName>
    </submittedName>
</protein>
<evidence type="ECO:0000313" key="3">
    <source>
        <dbReference type="Proteomes" id="UP001595939"/>
    </source>
</evidence>
<evidence type="ECO:0000256" key="1">
    <source>
        <dbReference type="SAM" id="SignalP"/>
    </source>
</evidence>
<dbReference type="Proteomes" id="UP001595939">
    <property type="component" value="Unassembled WGS sequence"/>
</dbReference>
<sequence length="515" mass="54247">MKKTALLALTSVLTLAACGQTITPTTPSASGANVKVRIISAAFSQSDGLHTLGLPKNASLTGIRVNIRDTAGHDIYLKDGVYAPGGASVPGASSSIVLNQGNGYGQTVLLPKGDYTFENAGKFEDEETNALLSYGSAEENTARLDQQTNAVSLRFHGVLDLANSKLDFAMNTQQVFTNDTVNLKLYANSESVHGEKYALPLNDLIMNTAAPYTLSGADATRKGSAVGVTVTARGTVQDPNMRVTANLSAWVRQGDSDVALLQPVNLPAFQHAVATSAITADTEGPYAVTLDAVGTVTPYQTVVLTGTAYDDRGVTGIQVYDDNTLVAATNPSDSEIEDGVRGIDTDGDGHWSTIWTPETTGTHQLLVVARDAAGNESNLAQPVGVSEPAPEPTPEPETNYITVYGNGGGYGGLVLQPGQSLWIKTDYVTFSQPNNNLFLGYMEDEIDNTPDNISVVAYNSLNGTPLPANPNTTVTNRGGQLVVSSSDAPSGTFWVKFTNNDTSAFEFGMWGGSFQ</sequence>
<gene>
    <name evidence="2" type="ORF">ACFO0P_15780</name>
</gene>
<name>A0ABV8YBF8_9DEIO</name>
<feature type="chain" id="PRO_5047500184" evidence="1">
    <location>
        <begin position="17"/>
        <end position="515"/>
    </location>
</feature>
<keyword evidence="1" id="KW-0732">Signal</keyword>
<accession>A0ABV8YBF8</accession>
<evidence type="ECO:0000313" key="2">
    <source>
        <dbReference type="EMBL" id="MFC4455238.1"/>
    </source>
</evidence>
<reference evidence="3" key="1">
    <citation type="journal article" date="2019" name="Int. J. Syst. Evol. Microbiol.">
        <title>The Global Catalogue of Microorganisms (GCM) 10K type strain sequencing project: providing services to taxonomists for standard genome sequencing and annotation.</title>
        <authorList>
            <consortium name="The Broad Institute Genomics Platform"/>
            <consortium name="The Broad Institute Genome Sequencing Center for Infectious Disease"/>
            <person name="Wu L."/>
            <person name="Ma J."/>
        </authorList>
    </citation>
    <scope>NUCLEOTIDE SEQUENCE [LARGE SCALE GENOMIC DNA]</scope>
    <source>
        <strain evidence="3">CCUG 39970</strain>
    </source>
</reference>
<dbReference type="Pfam" id="PF17957">
    <property type="entry name" value="Big_7"/>
    <property type="match status" value="1"/>
</dbReference>
<dbReference type="EMBL" id="JBHSEG010000008">
    <property type="protein sequence ID" value="MFC4455238.1"/>
    <property type="molecule type" value="Genomic_DNA"/>
</dbReference>